<comment type="caution">
    <text evidence="2">The sequence shown here is derived from an EMBL/GenBank/DDBJ whole genome shotgun (WGS) entry which is preliminary data.</text>
</comment>
<evidence type="ECO:0000256" key="1">
    <source>
        <dbReference type="SAM" id="Phobius"/>
    </source>
</evidence>
<dbReference type="InterPro" id="IPR010690">
    <property type="entry name" value="YqfD"/>
</dbReference>
<accession>A0ABW3RZ49</accession>
<proteinExistence type="predicted"/>
<evidence type="ECO:0000313" key="2">
    <source>
        <dbReference type="EMBL" id="MFD1177786.1"/>
    </source>
</evidence>
<evidence type="ECO:0000313" key="3">
    <source>
        <dbReference type="Proteomes" id="UP001597262"/>
    </source>
</evidence>
<keyword evidence="3" id="KW-1185">Reference proteome</keyword>
<reference evidence="3" key="1">
    <citation type="journal article" date="2019" name="Int. J. Syst. Evol. Microbiol.">
        <title>The Global Catalogue of Microorganisms (GCM) 10K type strain sequencing project: providing services to taxonomists for standard genome sequencing and annotation.</title>
        <authorList>
            <consortium name="The Broad Institute Genomics Platform"/>
            <consortium name="The Broad Institute Genome Sequencing Center for Infectious Disease"/>
            <person name="Wu L."/>
            <person name="Ma J."/>
        </authorList>
    </citation>
    <scope>NUCLEOTIDE SEQUENCE [LARGE SCALE GENOMIC DNA]</scope>
    <source>
        <strain evidence="3">CCUG 59189</strain>
    </source>
</reference>
<dbReference type="NCBIfam" id="TIGR02876">
    <property type="entry name" value="spore_yqfD"/>
    <property type="match status" value="1"/>
</dbReference>
<dbReference type="Proteomes" id="UP001597262">
    <property type="component" value="Unassembled WGS sequence"/>
</dbReference>
<protein>
    <submittedName>
        <fullName evidence="2">Sporulation protein YqfD</fullName>
    </submittedName>
</protein>
<dbReference type="EMBL" id="JBHTLM010000011">
    <property type="protein sequence ID" value="MFD1177786.1"/>
    <property type="molecule type" value="Genomic_DNA"/>
</dbReference>
<name>A0ABW3RZ49_9BACL</name>
<dbReference type="RefSeq" id="WP_379320229.1">
    <property type="nucleotide sequence ID" value="NZ_JBHTLM010000011.1"/>
</dbReference>
<gene>
    <name evidence="2" type="primary">yqfD</name>
    <name evidence="2" type="ORF">ACFQ3W_15955</name>
</gene>
<organism evidence="2 3">
    <name type="scientific">Paenibacillus puldeungensis</name>
    <dbReference type="NCBI Taxonomy" id="696536"/>
    <lineage>
        <taxon>Bacteria</taxon>
        <taxon>Bacillati</taxon>
        <taxon>Bacillota</taxon>
        <taxon>Bacilli</taxon>
        <taxon>Bacillales</taxon>
        <taxon>Paenibacillaceae</taxon>
        <taxon>Paenibacillus</taxon>
    </lineage>
</organism>
<dbReference type="PIRSF" id="PIRSF029895">
    <property type="entry name" value="SpoIV"/>
    <property type="match status" value="1"/>
</dbReference>
<keyword evidence="1" id="KW-0472">Membrane</keyword>
<sequence length="393" mass="44538">MKSPALTHLRGVVTIIVHGDSVEKLINKLSGEGIEIWDVQALPGGQMKMNVQLNDFFRLRPFLRGTGCRVRIQRRAGVPFLLARLWNRKGFFAGFVLFVGLIFTLSSMVWDIEVKGNDKIATEDVLNVAKQEGIYPFQWIFRLPEQDKLSATLTRKLPGTSWVGVTRTGTRITIQVVEATKPEKQELLSPRHLVSKSDAVVTHIFAEKGQPEVDKNDRVKKGQILISGMQGGKPVVSKGEIRGIVWHEYNIEVPIVKKQKVYTGEQKRRGYLFFGRTAIQLTGYGKISFIQSETLTEMDPLTWRSIKLPIGWMTEKVLETAELELKQTDEQAKLEGIERAKRDILAKYGVDSVIMSQKILHEKTDNGKVYMKVHFEVEQNIAEEVPIVQDQGE</sequence>
<keyword evidence="1" id="KW-1133">Transmembrane helix</keyword>
<keyword evidence="1" id="KW-0812">Transmembrane</keyword>
<dbReference type="Pfam" id="PF06898">
    <property type="entry name" value="YqfD"/>
    <property type="match status" value="1"/>
</dbReference>
<feature type="transmembrane region" description="Helical" evidence="1">
    <location>
        <begin position="90"/>
        <end position="110"/>
    </location>
</feature>